<evidence type="ECO:0000256" key="1">
    <source>
        <dbReference type="ARBA" id="ARBA00022857"/>
    </source>
</evidence>
<dbReference type="KEGG" id="pbv:AR543_17475"/>
<dbReference type="EMBL" id="CP013023">
    <property type="protein sequence ID" value="ANF97619.1"/>
    <property type="molecule type" value="Genomic_DNA"/>
</dbReference>
<evidence type="ECO:0000313" key="4">
    <source>
        <dbReference type="EMBL" id="ANF97619.1"/>
    </source>
</evidence>
<dbReference type="AlphaFoldDB" id="A0A172ZJA2"/>
<feature type="domain" description="NAD-dependent epimerase/dehydratase" evidence="3">
    <location>
        <begin position="3"/>
        <end position="164"/>
    </location>
</feature>
<dbReference type="SUPFAM" id="SSF51735">
    <property type="entry name" value="NAD(P)-binding Rossmann-fold domains"/>
    <property type="match status" value="1"/>
</dbReference>
<sequence>MRILITGSSGRIGTALTAYLVDNHDLVLADLHFDRLPPEIREQTEQHVIDLSDLKACLKLTSGIDRVVHLAGNPSPDADFYEHLLDNNIKGSYNLFHACQQNGVQRIVFASSAQTMEAYPVDVQTTTSMQVRPKNMYGVSKVFLESLASYYAYEQGLESVGLRIGAFDDFHPGEPMTVRDTSAYLSPRDLCQLVEKGLTAQLREPFLLVNAISDNRFKRLNIEEAIRELGYKPQDDAFALQEIFKDRK</sequence>
<dbReference type="OrthoDB" id="9779902at2"/>
<reference evidence="4 5" key="2">
    <citation type="journal article" date="2016" name="Int. J. Syst. Evol. Microbiol.">
        <title>Paenibacillus bovis sp. nov., isolated from raw yak (Bos grunniens) milk.</title>
        <authorList>
            <person name="Gao C."/>
            <person name="Han J."/>
            <person name="Liu Z."/>
            <person name="Xu X."/>
            <person name="Hang F."/>
            <person name="Wu Z."/>
        </authorList>
    </citation>
    <scope>NUCLEOTIDE SEQUENCE [LARGE SCALE GENOMIC DNA]</scope>
    <source>
        <strain evidence="4 5">BD3526</strain>
    </source>
</reference>
<organism evidence="4 5">
    <name type="scientific">Paenibacillus bovis</name>
    <dbReference type="NCBI Taxonomy" id="1616788"/>
    <lineage>
        <taxon>Bacteria</taxon>
        <taxon>Bacillati</taxon>
        <taxon>Bacillota</taxon>
        <taxon>Bacilli</taxon>
        <taxon>Bacillales</taxon>
        <taxon>Paenibacillaceae</taxon>
        <taxon>Paenibacillus</taxon>
    </lineage>
</organism>
<proteinExistence type="predicted"/>
<dbReference type="RefSeq" id="WP_060535716.1">
    <property type="nucleotide sequence ID" value="NZ_CP013023.1"/>
</dbReference>
<dbReference type="InterPro" id="IPR036291">
    <property type="entry name" value="NAD(P)-bd_dom_sf"/>
</dbReference>
<name>A0A172ZJA2_9BACL</name>
<keyword evidence="1" id="KW-0521">NADP</keyword>
<reference evidence="5" key="1">
    <citation type="submission" date="2015-10" db="EMBL/GenBank/DDBJ databases">
        <title>Genome of Paenibacillus bovis sp. nov.</title>
        <authorList>
            <person name="Wu Z."/>
            <person name="Gao C."/>
            <person name="Liu Z."/>
            <person name="Zheng H."/>
        </authorList>
    </citation>
    <scope>NUCLEOTIDE SEQUENCE [LARGE SCALE GENOMIC DNA]</scope>
    <source>
        <strain evidence="5">BD3526</strain>
    </source>
</reference>
<dbReference type="STRING" id="1616788.AR543_17475"/>
<keyword evidence="2" id="KW-0119">Carbohydrate metabolism</keyword>
<protein>
    <submittedName>
        <fullName evidence="4">Epimerase</fullName>
    </submittedName>
</protein>
<dbReference type="PANTHER" id="PTHR43103:SF3">
    <property type="entry name" value="ADP-L-GLYCERO-D-MANNO-HEPTOSE-6-EPIMERASE"/>
    <property type="match status" value="1"/>
</dbReference>
<evidence type="ECO:0000259" key="3">
    <source>
        <dbReference type="Pfam" id="PF01370"/>
    </source>
</evidence>
<gene>
    <name evidence="4" type="ORF">AR543_17475</name>
</gene>
<dbReference type="Proteomes" id="UP000078148">
    <property type="component" value="Chromosome"/>
</dbReference>
<dbReference type="InterPro" id="IPR001509">
    <property type="entry name" value="Epimerase_deHydtase"/>
</dbReference>
<dbReference type="Gene3D" id="3.40.50.720">
    <property type="entry name" value="NAD(P)-binding Rossmann-like Domain"/>
    <property type="match status" value="1"/>
</dbReference>
<dbReference type="PANTHER" id="PTHR43103">
    <property type="entry name" value="NUCLEOSIDE-DIPHOSPHATE-SUGAR EPIMERASE"/>
    <property type="match status" value="1"/>
</dbReference>
<evidence type="ECO:0000256" key="2">
    <source>
        <dbReference type="ARBA" id="ARBA00023277"/>
    </source>
</evidence>
<keyword evidence="5" id="KW-1185">Reference proteome</keyword>
<dbReference type="Pfam" id="PF01370">
    <property type="entry name" value="Epimerase"/>
    <property type="match status" value="1"/>
</dbReference>
<accession>A0A172ZJA2</accession>
<evidence type="ECO:0000313" key="5">
    <source>
        <dbReference type="Proteomes" id="UP000078148"/>
    </source>
</evidence>